<dbReference type="eggNOG" id="COG0534">
    <property type="taxonomic scope" value="Bacteria"/>
</dbReference>
<evidence type="ECO:0000256" key="3">
    <source>
        <dbReference type="ARBA" id="ARBA00022475"/>
    </source>
</evidence>
<evidence type="ECO:0000313" key="9">
    <source>
        <dbReference type="Proteomes" id="UP000028542"/>
    </source>
</evidence>
<evidence type="ECO:0000256" key="7">
    <source>
        <dbReference type="SAM" id="Phobius"/>
    </source>
</evidence>
<feature type="transmembrane region" description="Helical" evidence="7">
    <location>
        <begin position="363"/>
        <end position="384"/>
    </location>
</feature>
<dbReference type="NCBIfam" id="TIGR00797">
    <property type="entry name" value="matE"/>
    <property type="match status" value="1"/>
</dbReference>
<comment type="subcellular location">
    <subcellularLocation>
        <location evidence="1">Cell membrane</location>
        <topology evidence="1">Multi-pass membrane protein</topology>
    </subcellularLocation>
</comment>
<dbReference type="Proteomes" id="UP000028542">
    <property type="component" value="Unassembled WGS sequence"/>
</dbReference>
<comment type="caution">
    <text evidence="8">The sequence shown here is derived from an EMBL/GenBank/DDBJ whole genome shotgun (WGS) entry which is preliminary data.</text>
</comment>
<feature type="transmembrane region" description="Helical" evidence="7">
    <location>
        <begin position="287"/>
        <end position="306"/>
    </location>
</feature>
<feature type="transmembrane region" description="Helical" evidence="7">
    <location>
        <begin position="170"/>
        <end position="195"/>
    </location>
</feature>
<sequence length="466" mass="50852">MTKKTLKELFYDKKFYKMVLFLALPIILQNLIASSVNMLDTLMIGRVGEVELAAVGIANQFYFIFSLFIMGISSGCAVFIAQLWGKRDKNNIQKVLGIGIISSVLITTVFNLVGVLFPEKIISIFNIDPQVIKIGSSYLKIVCFSYIFTAISFNYAAALRSVENTVLPMIASFLGLVVNGVLNTVLIFGLLGFPAMGVRGAAIATIIARGSECALLVLYTYTSKNILAAKAKDLFNITRELTKSVFVTMIPVLLNEACWGLGNLTYAVIYGRIGTQATASIQICTTIFNLFMIITFGLANVAVVVIGKEIGAGREKRGLLYARRLCVVSLITGVILAVVLAITSPIVLTVFKVSEEVLRNSLRILYVYSALMPLRVFTVILVVGILRGGGDAKYGAIVQGITLWGIGIPLSFVAAFILHLPIYLVVSVTAAEEIVKCIIVVRRYRSNKWINNIVNEVSKESIEIAI</sequence>
<dbReference type="InterPro" id="IPR048279">
    <property type="entry name" value="MdtK-like"/>
</dbReference>
<reference evidence="8 9" key="1">
    <citation type="submission" date="2014-07" db="EMBL/GenBank/DDBJ databases">
        <title>Draft genome of Clostridium sulfidigenes 113A isolated from sediments associated with methane hydrate from Krishna Godavari basin.</title>
        <authorList>
            <person name="Honkalas V.S."/>
            <person name="Dabir A.P."/>
            <person name="Arora P."/>
            <person name="Dhakephalkar P.K."/>
        </authorList>
    </citation>
    <scope>NUCLEOTIDE SEQUENCE [LARGE SCALE GENOMIC DNA]</scope>
    <source>
        <strain evidence="8 9">113A</strain>
    </source>
</reference>
<organism evidence="8 9">
    <name type="scientific">Clostridium sulfidigenes</name>
    <dbReference type="NCBI Taxonomy" id="318464"/>
    <lineage>
        <taxon>Bacteria</taxon>
        <taxon>Bacillati</taxon>
        <taxon>Bacillota</taxon>
        <taxon>Clostridia</taxon>
        <taxon>Eubacteriales</taxon>
        <taxon>Clostridiaceae</taxon>
        <taxon>Clostridium</taxon>
    </lineage>
</organism>
<keyword evidence="3" id="KW-1003">Cell membrane</keyword>
<evidence type="ECO:0000313" key="8">
    <source>
        <dbReference type="EMBL" id="KEZ88769.1"/>
    </source>
</evidence>
<dbReference type="CDD" id="cd13134">
    <property type="entry name" value="MATE_like_8"/>
    <property type="match status" value="1"/>
</dbReference>
<accession>A0A084JII5</accession>
<keyword evidence="6 7" id="KW-0472">Membrane</keyword>
<name>A0A084JII5_9CLOT</name>
<feature type="transmembrane region" description="Helical" evidence="7">
    <location>
        <begin position="201"/>
        <end position="221"/>
    </location>
</feature>
<feature type="transmembrane region" description="Helical" evidence="7">
    <location>
        <begin position="137"/>
        <end position="158"/>
    </location>
</feature>
<dbReference type="PIRSF" id="PIRSF006603">
    <property type="entry name" value="DinF"/>
    <property type="match status" value="1"/>
</dbReference>
<feature type="transmembrane region" description="Helical" evidence="7">
    <location>
        <begin position="396"/>
        <end position="416"/>
    </location>
</feature>
<dbReference type="AlphaFoldDB" id="A0A084JII5"/>
<keyword evidence="4 7" id="KW-0812">Transmembrane</keyword>
<keyword evidence="9" id="KW-1185">Reference proteome</keyword>
<dbReference type="PANTHER" id="PTHR42925">
    <property type="entry name" value="MULTIDRUG AND TOXIN EFFLUX PROTEIN MATE FAMILY"/>
    <property type="match status" value="1"/>
</dbReference>
<evidence type="ECO:0000256" key="4">
    <source>
        <dbReference type="ARBA" id="ARBA00022692"/>
    </source>
</evidence>
<feature type="transmembrane region" description="Helical" evidence="7">
    <location>
        <begin position="95"/>
        <end position="117"/>
    </location>
</feature>
<dbReference type="PANTHER" id="PTHR42925:SF2">
    <property type="entry name" value="NA+ DRIVEN MULTIDRUG EFFLUX PUMP"/>
    <property type="match status" value="1"/>
</dbReference>
<dbReference type="GO" id="GO:0005886">
    <property type="term" value="C:plasma membrane"/>
    <property type="evidence" value="ECO:0007669"/>
    <property type="project" value="UniProtKB-SubCell"/>
</dbReference>
<dbReference type="InterPro" id="IPR047135">
    <property type="entry name" value="YsiQ"/>
</dbReference>
<gene>
    <name evidence="8" type="ORF">IO99_00975</name>
</gene>
<dbReference type="EMBL" id="JPMD01000001">
    <property type="protein sequence ID" value="KEZ88769.1"/>
    <property type="molecule type" value="Genomic_DNA"/>
</dbReference>
<proteinExistence type="predicted"/>
<dbReference type="GO" id="GO:0042910">
    <property type="term" value="F:xenobiotic transmembrane transporter activity"/>
    <property type="evidence" value="ECO:0007669"/>
    <property type="project" value="InterPro"/>
</dbReference>
<feature type="transmembrane region" description="Helical" evidence="7">
    <location>
        <begin position="327"/>
        <end position="351"/>
    </location>
</feature>
<evidence type="ECO:0000256" key="6">
    <source>
        <dbReference type="ARBA" id="ARBA00023136"/>
    </source>
</evidence>
<dbReference type="RefSeq" id="WP_035129164.1">
    <property type="nucleotide sequence ID" value="NZ_JPMD01000001.1"/>
</dbReference>
<dbReference type="STRING" id="318464.IO99_00975"/>
<feature type="transmembrane region" description="Helical" evidence="7">
    <location>
        <begin position="61"/>
        <end position="83"/>
    </location>
</feature>
<feature type="transmembrane region" description="Helical" evidence="7">
    <location>
        <begin position="422"/>
        <end position="441"/>
    </location>
</feature>
<dbReference type="InterPro" id="IPR002528">
    <property type="entry name" value="MATE_fam"/>
</dbReference>
<evidence type="ECO:0000256" key="2">
    <source>
        <dbReference type="ARBA" id="ARBA00022448"/>
    </source>
</evidence>
<keyword evidence="2" id="KW-0813">Transport</keyword>
<dbReference type="Pfam" id="PF01554">
    <property type="entry name" value="MatE"/>
    <property type="match status" value="2"/>
</dbReference>
<dbReference type="GO" id="GO:0015297">
    <property type="term" value="F:antiporter activity"/>
    <property type="evidence" value="ECO:0007669"/>
    <property type="project" value="InterPro"/>
</dbReference>
<evidence type="ECO:0000256" key="5">
    <source>
        <dbReference type="ARBA" id="ARBA00022989"/>
    </source>
</evidence>
<protein>
    <submittedName>
        <fullName evidence="8">Multidrug transporter MatE</fullName>
    </submittedName>
</protein>
<keyword evidence="5 7" id="KW-1133">Transmembrane helix</keyword>
<evidence type="ECO:0000256" key="1">
    <source>
        <dbReference type="ARBA" id="ARBA00004651"/>
    </source>
</evidence>